<gene>
    <name evidence="4" type="ORF">CAPTEDRAFT_190847</name>
</gene>
<evidence type="ECO:0000313" key="4">
    <source>
        <dbReference type="EMBL" id="ELT92416.1"/>
    </source>
</evidence>
<dbReference type="AlphaFoldDB" id="R7TLJ1"/>
<evidence type="ECO:0000256" key="2">
    <source>
        <dbReference type="ARBA" id="ARBA00022723"/>
    </source>
</evidence>
<reference evidence="6" key="1">
    <citation type="submission" date="2012-12" db="EMBL/GenBank/DDBJ databases">
        <authorList>
            <person name="Hellsten U."/>
            <person name="Grimwood J."/>
            <person name="Chapman J.A."/>
            <person name="Shapiro H."/>
            <person name="Aerts A."/>
            <person name="Otillar R.P."/>
            <person name="Terry A.Y."/>
            <person name="Boore J.L."/>
            <person name="Simakov O."/>
            <person name="Marletaz F."/>
            <person name="Cho S.-J."/>
            <person name="Edsinger-Gonzales E."/>
            <person name="Havlak P."/>
            <person name="Kuo D.-H."/>
            <person name="Larsson T."/>
            <person name="Lv J."/>
            <person name="Arendt D."/>
            <person name="Savage R."/>
            <person name="Osoegawa K."/>
            <person name="de Jong P."/>
            <person name="Lindberg D.R."/>
            <person name="Seaver E.C."/>
            <person name="Weisblat D.A."/>
            <person name="Putnam N.H."/>
            <person name="Grigoriev I.V."/>
            <person name="Rokhsar D.S."/>
        </authorList>
    </citation>
    <scope>NUCLEOTIDE SEQUENCE</scope>
    <source>
        <strain evidence="6">I ESC-2004</strain>
    </source>
</reference>
<comment type="cofactor">
    <cofactor evidence="1">
        <name>a divalent metal cation</name>
        <dbReference type="ChEBI" id="CHEBI:60240"/>
    </cofactor>
</comment>
<proteinExistence type="predicted"/>
<dbReference type="EMBL" id="AMQN01030487">
    <property type="status" value="NOT_ANNOTATED_CDS"/>
    <property type="molecule type" value="Genomic_DNA"/>
</dbReference>
<evidence type="ECO:0000259" key="3">
    <source>
        <dbReference type="Pfam" id="PF13359"/>
    </source>
</evidence>
<keyword evidence="6" id="KW-1185">Reference proteome</keyword>
<reference evidence="4 6" key="2">
    <citation type="journal article" date="2013" name="Nature">
        <title>Insights into bilaterian evolution from three spiralian genomes.</title>
        <authorList>
            <person name="Simakov O."/>
            <person name="Marletaz F."/>
            <person name="Cho S.J."/>
            <person name="Edsinger-Gonzales E."/>
            <person name="Havlak P."/>
            <person name="Hellsten U."/>
            <person name="Kuo D.H."/>
            <person name="Larsson T."/>
            <person name="Lv J."/>
            <person name="Arendt D."/>
            <person name="Savage R."/>
            <person name="Osoegawa K."/>
            <person name="de Jong P."/>
            <person name="Grimwood J."/>
            <person name="Chapman J.A."/>
            <person name="Shapiro H."/>
            <person name="Aerts A."/>
            <person name="Otillar R.P."/>
            <person name="Terry A.Y."/>
            <person name="Boore J.L."/>
            <person name="Grigoriev I.V."/>
            <person name="Lindberg D.R."/>
            <person name="Seaver E.C."/>
            <person name="Weisblat D.A."/>
            <person name="Putnam N.H."/>
            <person name="Rokhsar D.S."/>
        </authorList>
    </citation>
    <scope>NUCLEOTIDE SEQUENCE</scope>
    <source>
        <strain evidence="4 6">I ESC-2004</strain>
    </source>
</reference>
<accession>R7TLJ1</accession>
<dbReference type="GO" id="GO:0046872">
    <property type="term" value="F:metal ion binding"/>
    <property type="evidence" value="ECO:0007669"/>
    <property type="project" value="UniProtKB-KW"/>
</dbReference>
<sequence>MPYTFCPVMSCTGYIQVLVDVTKSFKGGEFGFPISGKPIEITSDDCKKKLLTPTYKNRITAETLNGATPGGMISYISDCYGGSNTDTQIVERNPVRVDKRDSIIADKGFDVQDLFAAKDQMSTSRPSLRSRTQLNGVLC</sequence>
<feature type="domain" description="DDE Tnp4" evidence="3">
    <location>
        <begin position="53"/>
        <end position="123"/>
    </location>
</feature>
<evidence type="ECO:0000313" key="6">
    <source>
        <dbReference type="Proteomes" id="UP000014760"/>
    </source>
</evidence>
<dbReference type="Pfam" id="PF13359">
    <property type="entry name" value="DDE_Tnp_4"/>
    <property type="match status" value="1"/>
</dbReference>
<dbReference type="Proteomes" id="UP000014760">
    <property type="component" value="Unassembled WGS sequence"/>
</dbReference>
<evidence type="ECO:0000256" key="1">
    <source>
        <dbReference type="ARBA" id="ARBA00001968"/>
    </source>
</evidence>
<dbReference type="InterPro" id="IPR027806">
    <property type="entry name" value="HARBI1_dom"/>
</dbReference>
<name>R7TLJ1_CAPTE</name>
<evidence type="ECO:0000313" key="5">
    <source>
        <dbReference type="EnsemblMetazoa" id="CapteP190847"/>
    </source>
</evidence>
<dbReference type="HOGENOM" id="CLU_1847041_0_0_1"/>
<keyword evidence="2" id="KW-0479">Metal-binding</keyword>
<dbReference type="EMBL" id="AMQN01030486">
    <property type="status" value="NOT_ANNOTATED_CDS"/>
    <property type="molecule type" value="Genomic_DNA"/>
</dbReference>
<dbReference type="EMBL" id="KB310132">
    <property type="protein sequence ID" value="ELT92416.1"/>
    <property type="molecule type" value="Genomic_DNA"/>
</dbReference>
<organism evidence="4">
    <name type="scientific">Capitella teleta</name>
    <name type="common">Polychaete worm</name>
    <dbReference type="NCBI Taxonomy" id="283909"/>
    <lineage>
        <taxon>Eukaryota</taxon>
        <taxon>Metazoa</taxon>
        <taxon>Spiralia</taxon>
        <taxon>Lophotrochozoa</taxon>
        <taxon>Annelida</taxon>
        <taxon>Polychaeta</taxon>
        <taxon>Sedentaria</taxon>
        <taxon>Scolecida</taxon>
        <taxon>Capitellidae</taxon>
        <taxon>Capitella</taxon>
    </lineage>
</organism>
<dbReference type="EnsemblMetazoa" id="CapteT190847">
    <property type="protein sequence ID" value="CapteP190847"/>
    <property type="gene ID" value="CapteG190847"/>
</dbReference>
<reference evidence="5" key="3">
    <citation type="submission" date="2015-06" db="UniProtKB">
        <authorList>
            <consortium name="EnsemblMetazoa"/>
        </authorList>
    </citation>
    <scope>IDENTIFICATION</scope>
</reference>
<dbReference type="PANTHER" id="PTHR23080">
    <property type="entry name" value="THAP DOMAIN PROTEIN"/>
    <property type="match status" value="1"/>
</dbReference>
<protein>
    <recommendedName>
        <fullName evidence="3">DDE Tnp4 domain-containing protein</fullName>
    </recommendedName>
</protein>